<dbReference type="GO" id="GO:0016810">
    <property type="term" value="F:hydrolase activity, acting on carbon-nitrogen (but not peptide) bonds"/>
    <property type="evidence" value="ECO:0007669"/>
    <property type="project" value="InterPro"/>
</dbReference>
<feature type="domain" description="NodB homology" evidence="4">
    <location>
        <begin position="79"/>
        <end position="255"/>
    </location>
</feature>
<name>A0A7Y9UPG2_9ACTN</name>
<dbReference type="SUPFAM" id="SSF88713">
    <property type="entry name" value="Glycoside hydrolase/deacetylase"/>
    <property type="match status" value="1"/>
</dbReference>
<dbReference type="Pfam" id="PF01522">
    <property type="entry name" value="Polysacc_deac_1"/>
    <property type="match status" value="1"/>
</dbReference>
<keyword evidence="1" id="KW-0479">Metal-binding</keyword>
<dbReference type="AlphaFoldDB" id="A0A7Y9UPG2"/>
<dbReference type="Proteomes" id="UP000540656">
    <property type="component" value="Unassembled WGS sequence"/>
</dbReference>
<dbReference type="Gene3D" id="3.20.20.370">
    <property type="entry name" value="Glycoside hydrolase/deacetylase"/>
    <property type="match status" value="1"/>
</dbReference>
<proteinExistence type="predicted"/>
<dbReference type="CDD" id="cd10917">
    <property type="entry name" value="CE4_NodB_like_6s_7s"/>
    <property type="match status" value="1"/>
</dbReference>
<keyword evidence="2" id="KW-0378">Hydrolase</keyword>
<accession>A0A7Y9UPG2</accession>
<comment type="caution">
    <text evidence="5">The sequence shown here is derived from an EMBL/GenBank/DDBJ whole genome shotgun (WGS) entry which is preliminary data.</text>
</comment>
<gene>
    <name evidence="5" type="ORF">BJ980_002501</name>
</gene>
<dbReference type="InterPro" id="IPR011330">
    <property type="entry name" value="Glyco_hydro/deAcase_b/a-brl"/>
</dbReference>
<dbReference type="PROSITE" id="PS51677">
    <property type="entry name" value="NODB"/>
    <property type="match status" value="1"/>
</dbReference>
<dbReference type="EMBL" id="JACCAA010000001">
    <property type="protein sequence ID" value="NYG59578.1"/>
    <property type="molecule type" value="Genomic_DNA"/>
</dbReference>
<dbReference type="InterPro" id="IPR050248">
    <property type="entry name" value="Polysacc_deacetylase_ArnD"/>
</dbReference>
<dbReference type="PANTHER" id="PTHR10587">
    <property type="entry name" value="GLYCOSYL TRANSFERASE-RELATED"/>
    <property type="match status" value="1"/>
</dbReference>
<dbReference type="GO" id="GO:0046872">
    <property type="term" value="F:metal ion binding"/>
    <property type="evidence" value="ECO:0007669"/>
    <property type="project" value="UniProtKB-KW"/>
</dbReference>
<feature type="region of interest" description="Disordered" evidence="3">
    <location>
        <begin position="14"/>
        <end position="35"/>
    </location>
</feature>
<evidence type="ECO:0000256" key="1">
    <source>
        <dbReference type="ARBA" id="ARBA00022723"/>
    </source>
</evidence>
<organism evidence="5 6">
    <name type="scientific">Nocardioides daedukensis</name>
    <dbReference type="NCBI Taxonomy" id="634462"/>
    <lineage>
        <taxon>Bacteria</taxon>
        <taxon>Bacillati</taxon>
        <taxon>Actinomycetota</taxon>
        <taxon>Actinomycetes</taxon>
        <taxon>Propionibacteriales</taxon>
        <taxon>Nocardioidaceae</taxon>
        <taxon>Nocardioides</taxon>
    </lineage>
</organism>
<dbReference type="GO" id="GO:0016020">
    <property type="term" value="C:membrane"/>
    <property type="evidence" value="ECO:0007669"/>
    <property type="project" value="TreeGrafter"/>
</dbReference>
<keyword evidence="6" id="KW-1185">Reference proteome</keyword>
<evidence type="ECO:0000256" key="3">
    <source>
        <dbReference type="SAM" id="MobiDB-lite"/>
    </source>
</evidence>
<evidence type="ECO:0000256" key="2">
    <source>
        <dbReference type="ARBA" id="ARBA00022801"/>
    </source>
</evidence>
<dbReference type="InterPro" id="IPR002509">
    <property type="entry name" value="NODB_dom"/>
</dbReference>
<evidence type="ECO:0000313" key="5">
    <source>
        <dbReference type="EMBL" id="NYG59578.1"/>
    </source>
</evidence>
<reference evidence="5 6" key="1">
    <citation type="submission" date="2020-07" db="EMBL/GenBank/DDBJ databases">
        <title>Sequencing the genomes of 1000 actinobacteria strains.</title>
        <authorList>
            <person name="Klenk H.-P."/>
        </authorList>
    </citation>
    <scope>NUCLEOTIDE SEQUENCE [LARGE SCALE GENOMIC DNA]</scope>
    <source>
        <strain evidence="5 6">DSM 23819</strain>
    </source>
</reference>
<dbReference type="RefSeq" id="WP_179502612.1">
    <property type="nucleotide sequence ID" value="NZ_JACCAA010000001.1"/>
</dbReference>
<evidence type="ECO:0000259" key="4">
    <source>
        <dbReference type="PROSITE" id="PS51677"/>
    </source>
</evidence>
<sequence>MLLAVAAAWAFPQDTGTQSTGLRDTGSHITGSTDSSTTLTIAATKAQAPTARLSWTELPAPEAPQASPAARRVDCSQERCVALTFDDGPGPHTKRLLRILEQYDARATFFLVGKMVHAHPWVARRIADAGHEVGVHSWSHPDLRNLTAQQVRAQLVRTRRIIEQTTGDRPVLSRPPYGASSERVRAEHRRADLAEILWTVDPTDWKHRNARVVRRSVERDLRRNSIVLLHDIRPTTVDAIPALLRHLERRRITLVTVSELLGETQPGVTYGRPDWSPQMQRDLR</sequence>
<protein>
    <submittedName>
        <fullName evidence="5">Peptidoglycan/xylan/chitin deacetylase (PgdA/CDA1 family)</fullName>
    </submittedName>
</protein>
<dbReference type="GO" id="GO:0005975">
    <property type="term" value="P:carbohydrate metabolic process"/>
    <property type="evidence" value="ECO:0007669"/>
    <property type="project" value="InterPro"/>
</dbReference>
<dbReference type="PANTHER" id="PTHR10587:SF133">
    <property type="entry name" value="CHITIN DEACETYLASE 1-RELATED"/>
    <property type="match status" value="1"/>
</dbReference>
<evidence type="ECO:0000313" key="6">
    <source>
        <dbReference type="Proteomes" id="UP000540656"/>
    </source>
</evidence>